<dbReference type="PANTHER" id="PTHR32248:SF4">
    <property type="entry name" value="RNA POLYMERASE SIGMA-54 FACTOR"/>
    <property type="match status" value="1"/>
</dbReference>
<dbReference type="RefSeq" id="WP_073368112.1">
    <property type="nucleotide sequence ID" value="NZ_FQWB01000001.1"/>
</dbReference>
<keyword evidence="7" id="KW-0238">DNA-binding</keyword>
<name>A0A1M5FL44_9FLAO</name>
<comment type="similarity">
    <text evidence="1">Belongs to the sigma-54 factor family.</text>
</comment>
<evidence type="ECO:0000313" key="12">
    <source>
        <dbReference type="EMBL" id="SHF92228.1"/>
    </source>
</evidence>
<dbReference type="GO" id="GO:0016779">
    <property type="term" value="F:nucleotidyltransferase activity"/>
    <property type="evidence" value="ECO:0007669"/>
    <property type="project" value="UniProtKB-KW"/>
</dbReference>
<dbReference type="GO" id="GO:0001216">
    <property type="term" value="F:DNA-binding transcription activator activity"/>
    <property type="evidence" value="ECO:0007669"/>
    <property type="project" value="InterPro"/>
</dbReference>
<evidence type="ECO:0000259" key="10">
    <source>
        <dbReference type="Pfam" id="PF04552"/>
    </source>
</evidence>
<dbReference type="STRING" id="468056.SAMN05443549_101837"/>
<dbReference type="Gene3D" id="1.10.10.1330">
    <property type="entry name" value="RNA polymerase sigma-54 factor, core-binding domain"/>
    <property type="match status" value="1"/>
</dbReference>
<dbReference type="PROSITE" id="PS00718">
    <property type="entry name" value="SIGMA54_2"/>
    <property type="match status" value="1"/>
</dbReference>
<evidence type="ECO:0000313" key="13">
    <source>
        <dbReference type="Proteomes" id="UP000184516"/>
    </source>
</evidence>
<evidence type="ECO:0000256" key="1">
    <source>
        <dbReference type="ARBA" id="ARBA00008798"/>
    </source>
</evidence>
<keyword evidence="2" id="KW-0240">DNA-directed RNA polymerase</keyword>
<keyword evidence="4" id="KW-0548">Nucleotidyltransferase</keyword>
<dbReference type="PRINTS" id="PR00045">
    <property type="entry name" value="SIGMA54FCT"/>
</dbReference>
<reference evidence="13" key="1">
    <citation type="submission" date="2016-11" db="EMBL/GenBank/DDBJ databases">
        <authorList>
            <person name="Varghese N."/>
            <person name="Submissions S."/>
        </authorList>
    </citation>
    <scope>NUCLEOTIDE SEQUENCE [LARGE SCALE GENOMIC DNA]</scope>
    <source>
        <strain evidence="13">DSM 19978</strain>
    </source>
</reference>
<dbReference type="InterPro" id="IPR000394">
    <property type="entry name" value="RNA_pol_sigma_54"/>
</dbReference>
<gene>
    <name evidence="12" type="ORF">SAMN05443549_101837</name>
</gene>
<evidence type="ECO:0000256" key="5">
    <source>
        <dbReference type="ARBA" id="ARBA00023015"/>
    </source>
</evidence>
<dbReference type="Gene3D" id="1.10.10.60">
    <property type="entry name" value="Homeodomain-like"/>
    <property type="match status" value="1"/>
</dbReference>
<feature type="region of interest" description="Disordered" evidence="9">
    <location>
        <begin position="45"/>
        <end position="114"/>
    </location>
</feature>
<dbReference type="Pfam" id="PF04963">
    <property type="entry name" value="Sigma54_CBD"/>
    <property type="match status" value="1"/>
</dbReference>
<dbReference type="GO" id="GO:0016987">
    <property type="term" value="F:sigma factor activity"/>
    <property type="evidence" value="ECO:0007669"/>
    <property type="project" value="UniProtKB-KW"/>
</dbReference>
<keyword evidence="8" id="KW-0804">Transcription</keyword>
<dbReference type="Pfam" id="PF00309">
    <property type="entry name" value="Sigma54_AID"/>
    <property type="match status" value="1"/>
</dbReference>
<dbReference type="PANTHER" id="PTHR32248">
    <property type="entry name" value="RNA POLYMERASE SIGMA-54 FACTOR"/>
    <property type="match status" value="1"/>
</dbReference>
<dbReference type="GO" id="GO:0003677">
    <property type="term" value="F:DNA binding"/>
    <property type="evidence" value="ECO:0007669"/>
    <property type="project" value="UniProtKB-KW"/>
</dbReference>
<proteinExistence type="inferred from homology"/>
<dbReference type="PIRSF" id="PIRSF000774">
    <property type="entry name" value="RpoN"/>
    <property type="match status" value="1"/>
</dbReference>
<feature type="domain" description="RNA polymerase sigma factor 54 core-binding" evidence="11">
    <location>
        <begin position="118"/>
        <end position="309"/>
    </location>
</feature>
<evidence type="ECO:0000256" key="7">
    <source>
        <dbReference type="ARBA" id="ARBA00023125"/>
    </source>
</evidence>
<feature type="compositionally biased region" description="Acidic residues" evidence="9">
    <location>
        <begin position="49"/>
        <end position="95"/>
    </location>
</feature>
<dbReference type="Proteomes" id="UP000184516">
    <property type="component" value="Unassembled WGS sequence"/>
</dbReference>
<dbReference type="InterPro" id="IPR038709">
    <property type="entry name" value="RpoN_core-bd_sf"/>
</dbReference>
<keyword evidence="3" id="KW-0808">Transferase</keyword>
<dbReference type="AlphaFoldDB" id="A0A1M5FL44"/>
<dbReference type="NCBIfam" id="TIGR02395">
    <property type="entry name" value="rpoN_sigma"/>
    <property type="match status" value="1"/>
</dbReference>
<keyword evidence="13" id="KW-1185">Reference proteome</keyword>
<evidence type="ECO:0000256" key="2">
    <source>
        <dbReference type="ARBA" id="ARBA00022478"/>
    </source>
</evidence>
<protein>
    <submittedName>
        <fullName evidence="12">RNA polymerase, sigma 54 subunit, RpoN/SigL</fullName>
    </submittedName>
</protein>
<feature type="domain" description="RNA polymerase sigma factor 54 DNA-binding" evidence="10">
    <location>
        <begin position="331"/>
        <end position="490"/>
    </location>
</feature>
<keyword evidence="6" id="KW-0731">Sigma factor</keyword>
<dbReference type="InterPro" id="IPR007634">
    <property type="entry name" value="RNA_pol_sigma_54_DNA-bd"/>
</dbReference>
<dbReference type="EMBL" id="FQWB01000001">
    <property type="protein sequence ID" value="SHF92228.1"/>
    <property type="molecule type" value="Genomic_DNA"/>
</dbReference>
<dbReference type="GO" id="GO:0000428">
    <property type="term" value="C:DNA-directed RNA polymerase complex"/>
    <property type="evidence" value="ECO:0007669"/>
    <property type="project" value="UniProtKB-KW"/>
</dbReference>
<sequence length="491" mass="56748">MLKQFLNLKLSQKLSPQQIQLMKLIQLPTQAFEQRLLEEMNENPALETGTEDDEIYDNDEFNNDDSNDEFDDYDDTDSEDTSDINIDEYLSSDETPDYKTQANNYSDDDEERESPLVAPISFHQDLINQLNTFILNNDEREIAEFLVGSIDDMGYIRRSTPDLVDDMAFTQGIYTDEKTVERMLHIIHELEPSGVGARDLQECLLLQLKHKTPTEYIALAIDIIENQFDAFTKKHYDKLLQKYAVSNEQLKTAINEIEKLNPKPGGSFTGSNKITEHVVPDFAIRIEEDELVLTLNGRNAPSLHVSKDYQEMMQTYKSSRDKSSAQKDAVQFIKQKLDSAKWFIDAIKQRQETLYVTMNAIMHYQREYFLEGDETKLKPMILKDIADMVGLDISTISRVANSKYVETPYGTKLIKEFFSEAMKNDQGEDVSTLEIKKILQNVIEEEDKQKPLPDDQLAEILLEKGYPIARRTIAKYREQLDIPVARMRKKI</sequence>
<evidence type="ECO:0000256" key="6">
    <source>
        <dbReference type="ARBA" id="ARBA00023082"/>
    </source>
</evidence>
<evidence type="ECO:0000256" key="9">
    <source>
        <dbReference type="SAM" id="MobiDB-lite"/>
    </source>
</evidence>
<dbReference type="PROSITE" id="PS50044">
    <property type="entry name" value="SIGMA54_3"/>
    <property type="match status" value="1"/>
</dbReference>
<evidence type="ECO:0000256" key="4">
    <source>
        <dbReference type="ARBA" id="ARBA00022695"/>
    </source>
</evidence>
<dbReference type="Pfam" id="PF04552">
    <property type="entry name" value="Sigma54_DBD"/>
    <property type="match status" value="1"/>
</dbReference>
<evidence type="ECO:0000259" key="11">
    <source>
        <dbReference type="Pfam" id="PF04963"/>
    </source>
</evidence>
<keyword evidence="5" id="KW-0805">Transcription regulation</keyword>
<dbReference type="InterPro" id="IPR007046">
    <property type="entry name" value="RNA_pol_sigma_54_core-bd"/>
</dbReference>
<accession>A0A1M5FL44</accession>
<dbReference type="GO" id="GO:0006352">
    <property type="term" value="P:DNA-templated transcription initiation"/>
    <property type="evidence" value="ECO:0007669"/>
    <property type="project" value="InterPro"/>
</dbReference>
<evidence type="ECO:0000256" key="8">
    <source>
        <dbReference type="ARBA" id="ARBA00023163"/>
    </source>
</evidence>
<dbReference type="OrthoDB" id="9814402at2"/>
<evidence type="ECO:0000256" key="3">
    <source>
        <dbReference type="ARBA" id="ARBA00022679"/>
    </source>
</evidence>
<organism evidence="12 13">
    <name type="scientific">Flavobacterium fluvii</name>
    <dbReference type="NCBI Taxonomy" id="468056"/>
    <lineage>
        <taxon>Bacteria</taxon>
        <taxon>Pseudomonadati</taxon>
        <taxon>Bacteroidota</taxon>
        <taxon>Flavobacteriia</taxon>
        <taxon>Flavobacteriales</taxon>
        <taxon>Flavobacteriaceae</taxon>
        <taxon>Flavobacterium</taxon>
    </lineage>
</organism>